<dbReference type="InterPro" id="IPR036396">
    <property type="entry name" value="Cyt_P450_sf"/>
</dbReference>
<dbReference type="InterPro" id="IPR002401">
    <property type="entry name" value="Cyt_P450_E_grp-I"/>
</dbReference>
<keyword evidence="5 9" id="KW-0560">Oxidoreductase</keyword>
<dbReference type="Proteomes" id="UP000436088">
    <property type="component" value="Unassembled WGS sequence"/>
</dbReference>
<keyword evidence="3 8" id="KW-0349">Heme</keyword>
<dbReference type="GO" id="GO:0020037">
    <property type="term" value="F:heme binding"/>
    <property type="evidence" value="ECO:0007669"/>
    <property type="project" value="InterPro"/>
</dbReference>
<dbReference type="FunFam" id="1.10.630.10:FF:000038">
    <property type="entry name" value="Cytochrome P450 84A1"/>
    <property type="match status" value="1"/>
</dbReference>
<evidence type="ECO:0000256" key="1">
    <source>
        <dbReference type="ARBA" id="ARBA00001971"/>
    </source>
</evidence>
<comment type="similarity">
    <text evidence="2 9">Belongs to the cytochrome P450 family.</text>
</comment>
<dbReference type="PANTHER" id="PTHR47944:SF5">
    <property type="entry name" value="CYTOCHROME P450 71A1-LIKE"/>
    <property type="match status" value="1"/>
</dbReference>
<sequence length="517" mass="59102">MEITPWLLPSIALLASLAFLSRIFSGRRCKQLKFPPGPKSWPIIGNLNLIGSLLHQSFHKLSRRYGPLMHLKFGSYPVVVASSSEMAKEFLKSHDQIFASRPLTAAGKYVNYNNGNILWAPYGPYWRQSRKIYLNELFSSKRLESFQFIRVEEMRAFVSRLHGLSGKPVVLKNHLVCLTLSVISRMVFGEKPFSVSCDDRLGSNSITSLPELEENVDELLMLSGVLNIGDWIPWLDFLDLQGYVKRMKALKKKLDRFHDHVFDEHKRRKNELAKDFVAQDIVDFLLQLADDPDLDVKLTYDHLRGLTLDLIVGGTDTSAVNVEWAISELIKQQQLIGKATEELDRVIGRERWVEEKDIPQLPYIDAIMKETMRKHPVAPLLAPHLAMEDCKVAGYDIHKGTRVFINTWSIGRDPSLWEQPEEFRPERFLGTNIDVKGRAFELLPFGAGRRICPGYNLALKMVQLSIANLLHGFNWKLTDDTKVEDLSMEEASGLTTPRKFPLVAVMEPRLPLHLYKI</sequence>
<dbReference type="EMBL" id="VEPZ02001172">
    <property type="protein sequence ID" value="KAE8689136.1"/>
    <property type="molecule type" value="Genomic_DNA"/>
</dbReference>
<dbReference type="PRINTS" id="PR00385">
    <property type="entry name" value="P450"/>
</dbReference>
<dbReference type="AlphaFoldDB" id="A0A6A2ZC32"/>
<evidence type="ECO:0000256" key="7">
    <source>
        <dbReference type="ARBA" id="ARBA00023033"/>
    </source>
</evidence>
<evidence type="ECO:0000313" key="10">
    <source>
        <dbReference type="EMBL" id="KAE8689136.1"/>
    </source>
</evidence>
<keyword evidence="4 8" id="KW-0479">Metal-binding</keyword>
<dbReference type="InterPro" id="IPR017972">
    <property type="entry name" value="Cyt_P450_CS"/>
</dbReference>
<comment type="cofactor">
    <cofactor evidence="1 8">
        <name>heme</name>
        <dbReference type="ChEBI" id="CHEBI:30413"/>
    </cofactor>
</comment>
<dbReference type="PANTHER" id="PTHR47944">
    <property type="entry name" value="CYTOCHROME P450 98A9"/>
    <property type="match status" value="1"/>
</dbReference>
<dbReference type="OrthoDB" id="2789670at2759"/>
<dbReference type="GO" id="GO:0016705">
    <property type="term" value="F:oxidoreductase activity, acting on paired donors, with incorporation or reduction of molecular oxygen"/>
    <property type="evidence" value="ECO:0007669"/>
    <property type="project" value="InterPro"/>
</dbReference>
<gene>
    <name evidence="10" type="ORF">F3Y22_tig00110940pilonHSYRG00014</name>
</gene>
<comment type="caution">
    <text evidence="10">The sequence shown here is derived from an EMBL/GenBank/DDBJ whole genome shotgun (WGS) entry which is preliminary data.</text>
</comment>
<evidence type="ECO:0000256" key="5">
    <source>
        <dbReference type="ARBA" id="ARBA00023002"/>
    </source>
</evidence>
<dbReference type="GO" id="GO:0004497">
    <property type="term" value="F:monooxygenase activity"/>
    <property type="evidence" value="ECO:0007669"/>
    <property type="project" value="UniProtKB-KW"/>
</dbReference>
<organism evidence="10 11">
    <name type="scientific">Hibiscus syriacus</name>
    <name type="common">Rose of Sharon</name>
    <dbReference type="NCBI Taxonomy" id="106335"/>
    <lineage>
        <taxon>Eukaryota</taxon>
        <taxon>Viridiplantae</taxon>
        <taxon>Streptophyta</taxon>
        <taxon>Embryophyta</taxon>
        <taxon>Tracheophyta</taxon>
        <taxon>Spermatophyta</taxon>
        <taxon>Magnoliopsida</taxon>
        <taxon>eudicotyledons</taxon>
        <taxon>Gunneridae</taxon>
        <taxon>Pentapetalae</taxon>
        <taxon>rosids</taxon>
        <taxon>malvids</taxon>
        <taxon>Malvales</taxon>
        <taxon>Malvaceae</taxon>
        <taxon>Malvoideae</taxon>
        <taxon>Hibiscus</taxon>
    </lineage>
</organism>
<keyword evidence="6 8" id="KW-0408">Iron</keyword>
<evidence type="ECO:0000256" key="9">
    <source>
        <dbReference type="RuleBase" id="RU000461"/>
    </source>
</evidence>
<feature type="binding site" description="axial binding residue" evidence="8">
    <location>
        <position position="452"/>
    </location>
    <ligand>
        <name>heme</name>
        <dbReference type="ChEBI" id="CHEBI:30413"/>
    </ligand>
    <ligandPart>
        <name>Fe</name>
        <dbReference type="ChEBI" id="CHEBI:18248"/>
    </ligandPart>
</feature>
<name>A0A6A2ZC32_HIBSY</name>
<dbReference type="CDD" id="cd20618">
    <property type="entry name" value="CYP71_clan"/>
    <property type="match status" value="1"/>
</dbReference>
<dbReference type="Pfam" id="PF00067">
    <property type="entry name" value="p450"/>
    <property type="match status" value="1"/>
</dbReference>
<reference evidence="10" key="1">
    <citation type="submission" date="2019-09" db="EMBL/GenBank/DDBJ databases">
        <title>Draft genome information of white flower Hibiscus syriacus.</title>
        <authorList>
            <person name="Kim Y.-M."/>
        </authorList>
    </citation>
    <scope>NUCLEOTIDE SEQUENCE [LARGE SCALE GENOMIC DNA]</scope>
    <source>
        <strain evidence="10">YM2019G1</strain>
    </source>
</reference>
<protein>
    <submittedName>
        <fullName evidence="10">DNA mismatch repair protein Msh6-2</fullName>
    </submittedName>
</protein>
<evidence type="ECO:0000256" key="3">
    <source>
        <dbReference type="ARBA" id="ARBA00022617"/>
    </source>
</evidence>
<dbReference type="SUPFAM" id="SSF48264">
    <property type="entry name" value="Cytochrome P450"/>
    <property type="match status" value="1"/>
</dbReference>
<accession>A0A6A2ZC32</accession>
<evidence type="ECO:0000256" key="6">
    <source>
        <dbReference type="ARBA" id="ARBA00023004"/>
    </source>
</evidence>
<evidence type="ECO:0000256" key="2">
    <source>
        <dbReference type="ARBA" id="ARBA00010617"/>
    </source>
</evidence>
<dbReference type="PRINTS" id="PR00463">
    <property type="entry name" value="EP450I"/>
</dbReference>
<dbReference type="Gene3D" id="1.10.630.10">
    <property type="entry name" value="Cytochrome P450"/>
    <property type="match status" value="1"/>
</dbReference>
<proteinExistence type="inferred from homology"/>
<evidence type="ECO:0000256" key="8">
    <source>
        <dbReference type="PIRSR" id="PIRSR602401-1"/>
    </source>
</evidence>
<evidence type="ECO:0000313" key="11">
    <source>
        <dbReference type="Proteomes" id="UP000436088"/>
    </source>
</evidence>
<keyword evidence="7 9" id="KW-0503">Monooxygenase</keyword>
<evidence type="ECO:0000256" key="4">
    <source>
        <dbReference type="ARBA" id="ARBA00022723"/>
    </source>
</evidence>
<keyword evidence="11" id="KW-1185">Reference proteome</keyword>
<dbReference type="GO" id="GO:0005506">
    <property type="term" value="F:iron ion binding"/>
    <property type="evidence" value="ECO:0007669"/>
    <property type="project" value="InterPro"/>
</dbReference>
<dbReference type="PROSITE" id="PS00086">
    <property type="entry name" value="CYTOCHROME_P450"/>
    <property type="match status" value="1"/>
</dbReference>
<dbReference type="InterPro" id="IPR001128">
    <property type="entry name" value="Cyt_P450"/>
</dbReference>